<reference evidence="4 5" key="1">
    <citation type="submission" date="2015-03" db="EMBL/GenBank/DDBJ databases">
        <title>Genomics and transcriptomics of the oil-accumulating basidiomycete yeast T. oleaginosus allow insights into substrate utilization and the diverse evolutionary trajectories of mating systems in fungi.</title>
        <authorList>
            <consortium name="DOE Joint Genome Institute"/>
            <person name="Kourist R."/>
            <person name="Kracht O."/>
            <person name="Bracharz F."/>
            <person name="Lipzen A."/>
            <person name="Nolan M."/>
            <person name="Ohm R."/>
            <person name="Grigoriev I."/>
            <person name="Sun S."/>
            <person name="Heitman J."/>
            <person name="Bruck T."/>
            <person name="Nowrousian M."/>
        </authorList>
    </citation>
    <scope>NUCLEOTIDE SEQUENCE [LARGE SCALE GENOMIC DNA]</scope>
    <source>
        <strain evidence="4 5">IBC0246</strain>
    </source>
</reference>
<accession>A0A0J0XH96</accession>
<dbReference type="AlphaFoldDB" id="A0A0J0XH96"/>
<organism evidence="4 5">
    <name type="scientific">Cutaneotrichosporon oleaginosum</name>
    <dbReference type="NCBI Taxonomy" id="879819"/>
    <lineage>
        <taxon>Eukaryota</taxon>
        <taxon>Fungi</taxon>
        <taxon>Dikarya</taxon>
        <taxon>Basidiomycota</taxon>
        <taxon>Agaricomycotina</taxon>
        <taxon>Tremellomycetes</taxon>
        <taxon>Trichosporonales</taxon>
        <taxon>Trichosporonaceae</taxon>
        <taxon>Cutaneotrichosporon</taxon>
    </lineage>
</organism>
<dbReference type="GO" id="GO:0005840">
    <property type="term" value="C:ribosome"/>
    <property type="evidence" value="ECO:0007669"/>
    <property type="project" value="UniProtKB-KW"/>
</dbReference>
<sequence length="188" mass="20538">MLRSALATSSRIGLDFALPSRGFATSALARAERDGPRFRWSPLDPAPYRRSTGQADRAPTHQLSVFSSRNNVMLTFSDSVGPLFPTISGGSDTTFKKGQRGGYEAAHQAALKMFKKLGEFEEECRTLRPTERIWLKVAFNGFGGQGRGAVSDAISGPDGAEIRPLISRIEDHTPFRIGGTRGRSPRRV</sequence>
<evidence type="ECO:0000256" key="2">
    <source>
        <dbReference type="ARBA" id="ARBA00023274"/>
    </source>
</evidence>
<dbReference type="GO" id="GO:0006412">
    <property type="term" value="P:translation"/>
    <property type="evidence" value="ECO:0007669"/>
    <property type="project" value="InterPro"/>
</dbReference>
<keyword evidence="1" id="KW-0689">Ribosomal protein</keyword>
<evidence type="ECO:0000256" key="3">
    <source>
        <dbReference type="SAM" id="MobiDB-lite"/>
    </source>
</evidence>
<evidence type="ECO:0008006" key="6">
    <source>
        <dbReference type="Google" id="ProtNLM"/>
    </source>
</evidence>
<name>A0A0J0XH96_9TREE</name>
<dbReference type="Gene3D" id="3.30.420.80">
    <property type="entry name" value="Ribosomal protein S11"/>
    <property type="match status" value="1"/>
</dbReference>
<dbReference type="GO" id="GO:1990904">
    <property type="term" value="C:ribonucleoprotein complex"/>
    <property type="evidence" value="ECO:0007669"/>
    <property type="project" value="UniProtKB-KW"/>
</dbReference>
<proteinExistence type="predicted"/>
<dbReference type="GO" id="GO:0003735">
    <property type="term" value="F:structural constituent of ribosome"/>
    <property type="evidence" value="ECO:0007669"/>
    <property type="project" value="InterPro"/>
</dbReference>
<dbReference type="OrthoDB" id="1654884at2759"/>
<feature type="region of interest" description="Disordered" evidence="3">
    <location>
        <begin position="36"/>
        <end position="58"/>
    </location>
</feature>
<keyword evidence="2" id="KW-0687">Ribonucleoprotein</keyword>
<protein>
    <recommendedName>
        <fullName evidence="6">Translational machinery component</fullName>
    </recommendedName>
</protein>
<dbReference type="EMBL" id="KQ087234">
    <property type="protein sequence ID" value="KLT40438.1"/>
    <property type="molecule type" value="Genomic_DNA"/>
</dbReference>
<dbReference type="STRING" id="879819.A0A0J0XH96"/>
<dbReference type="Proteomes" id="UP000053611">
    <property type="component" value="Unassembled WGS sequence"/>
</dbReference>
<gene>
    <name evidence="4" type="ORF">CC85DRAFT_149289</name>
</gene>
<dbReference type="SUPFAM" id="SSF53137">
    <property type="entry name" value="Translational machinery components"/>
    <property type="match status" value="1"/>
</dbReference>
<evidence type="ECO:0000256" key="1">
    <source>
        <dbReference type="ARBA" id="ARBA00022980"/>
    </source>
</evidence>
<keyword evidence="5" id="KW-1185">Reference proteome</keyword>
<evidence type="ECO:0000313" key="5">
    <source>
        <dbReference type="Proteomes" id="UP000053611"/>
    </source>
</evidence>
<dbReference type="InterPro" id="IPR036967">
    <property type="entry name" value="Ribosomal_uS11_sf"/>
</dbReference>
<evidence type="ECO:0000313" key="4">
    <source>
        <dbReference type="EMBL" id="KLT40438.1"/>
    </source>
</evidence>
<dbReference type="RefSeq" id="XP_018276929.1">
    <property type="nucleotide sequence ID" value="XM_018419574.1"/>
</dbReference>
<dbReference type="GeneID" id="28980177"/>